<dbReference type="STRING" id="33114.A0A2G2X989"/>
<proteinExistence type="predicted"/>
<reference evidence="2" key="2">
    <citation type="journal article" date="2017" name="J. Anim. Genet.">
        <title>Multiple reference genome sequences of hot pepper reveal the massive evolution of plant disease resistance genes by retroduplication.</title>
        <authorList>
            <person name="Kim S."/>
            <person name="Park J."/>
            <person name="Yeom S.-I."/>
            <person name="Kim Y.-M."/>
            <person name="Seo E."/>
            <person name="Kim K.-T."/>
            <person name="Kim M.-S."/>
            <person name="Lee J.M."/>
            <person name="Cheong K."/>
            <person name="Shin H.-S."/>
            <person name="Kim S.-B."/>
            <person name="Han K."/>
            <person name="Lee J."/>
            <person name="Park M."/>
            <person name="Lee H.-A."/>
            <person name="Lee H.-Y."/>
            <person name="Lee Y."/>
            <person name="Oh S."/>
            <person name="Lee J.H."/>
            <person name="Choi E."/>
            <person name="Choi E."/>
            <person name="Lee S.E."/>
            <person name="Jeon J."/>
            <person name="Kim H."/>
            <person name="Choi G."/>
            <person name="Song H."/>
            <person name="Lee J."/>
            <person name="Lee S.-C."/>
            <person name="Kwon J.-K."/>
            <person name="Lee H.-Y."/>
            <person name="Koo N."/>
            <person name="Hong Y."/>
            <person name="Kim R.W."/>
            <person name="Kang W.-H."/>
            <person name="Huh J.H."/>
            <person name="Kang B.-C."/>
            <person name="Yang T.-J."/>
            <person name="Lee Y.-H."/>
            <person name="Bennetzen J.L."/>
            <person name="Choi D."/>
        </authorList>
    </citation>
    <scope>NUCLEOTIDE SEQUENCE [LARGE SCALE GENOMIC DNA]</scope>
    <source>
        <strain evidence="2">cv. PBC81</strain>
    </source>
</reference>
<sequence>MKDNEDVCKKKDIAKAIERTELFDFLVDIIYKDEIREEGAGLGDGFGPSMLGSTSSDVQNACPPMRQTAPSEVMIRGTASSGVQNFNPSMGQTAPSEVMIRSTAKPRVYPFACAHPQAWQDAEDKTTTSGDSSAQGISMIKGSLVIKFVKLLYSIFVKGGNFLLFS</sequence>
<name>A0A2G2X989_CAPBA</name>
<keyword evidence="2" id="KW-1185">Reference proteome</keyword>
<gene>
    <name evidence="1" type="ORF">CQW23_08373</name>
</gene>
<dbReference type="Proteomes" id="UP000224567">
    <property type="component" value="Unassembled WGS sequence"/>
</dbReference>
<reference evidence="1 2" key="1">
    <citation type="journal article" date="2017" name="Genome Biol.">
        <title>New reference genome sequences of hot pepper reveal the massive evolution of plant disease-resistance genes by retroduplication.</title>
        <authorList>
            <person name="Kim S."/>
            <person name="Park J."/>
            <person name="Yeom S.I."/>
            <person name="Kim Y.M."/>
            <person name="Seo E."/>
            <person name="Kim K.T."/>
            <person name="Kim M.S."/>
            <person name="Lee J.M."/>
            <person name="Cheong K."/>
            <person name="Shin H.S."/>
            <person name="Kim S.B."/>
            <person name="Han K."/>
            <person name="Lee J."/>
            <person name="Park M."/>
            <person name="Lee H.A."/>
            <person name="Lee H.Y."/>
            <person name="Lee Y."/>
            <person name="Oh S."/>
            <person name="Lee J.H."/>
            <person name="Choi E."/>
            <person name="Choi E."/>
            <person name="Lee S.E."/>
            <person name="Jeon J."/>
            <person name="Kim H."/>
            <person name="Choi G."/>
            <person name="Song H."/>
            <person name="Lee J."/>
            <person name="Lee S.C."/>
            <person name="Kwon J.K."/>
            <person name="Lee H.Y."/>
            <person name="Koo N."/>
            <person name="Hong Y."/>
            <person name="Kim R.W."/>
            <person name="Kang W.H."/>
            <person name="Huh J.H."/>
            <person name="Kang B.C."/>
            <person name="Yang T.J."/>
            <person name="Lee Y.H."/>
            <person name="Bennetzen J.L."/>
            <person name="Choi D."/>
        </authorList>
    </citation>
    <scope>NUCLEOTIDE SEQUENCE [LARGE SCALE GENOMIC DNA]</scope>
    <source>
        <strain evidence="2">cv. PBC81</strain>
    </source>
</reference>
<evidence type="ECO:0000313" key="2">
    <source>
        <dbReference type="Proteomes" id="UP000224567"/>
    </source>
</evidence>
<comment type="caution">
    <text evidence="1">The sequence shown here is derived from an EMBL/GenBank/DDBJ whole genome shotgun (WGS) entry which is preliminary data.</text>
</comment>
<dbReference type="EMBL" id="MLFT02000003">
    <property type="protein sequence ID" value="PHT53911.1"/>
    <property type="molecule type" value="Genomic_DNA"/>
</dbReference>
<dbReference type="AlphaFoldDB" id="A0A2G2X989"/>
<evidence type="ECO:0000313" key="1">
    <source>
        <dbReference type="EMBL" id="PHT53911.1"/>
    </source>
</evidence>
<protein>
    <submittedName>
        <fullName evidence="1">Nuclear transcription factor Y subunit C-2</fullName>
    </submittedName>
</protein>
<organism evidence="1 2">
    <name type="scientific">Capsicum baccatum</name>
    <name type="common">Peruvian pepper</name>
    <dbReference type="NCBI Taxonomy" id="33114"/>
    <lineage>
        <taxon>Eukaryota</taxon>
        <taxon>Viridiplantae</taxon>
        <taxon>Streptophyta</taxon>
        <taxon>Embryophyta</taxon>
        <taxon>Tracheophyta</taxon>
        <taxon>Spermatophyta</taxon>
        <taxon>Magnoliopsida</taxon>
        <taxon>eudicotyledons</taxon>
        <taxon>Gunneridae</taxon>
        <taxon>Pentapetalae</taxon>
        <taxon>asterids</taxon>
        <taxon>lamiids</taxon>
        <taxon>Solanales</taxon>
        <taxon>Solanaceae</taxon>
        <taxon>Solanoideae</taxon>
        <taxon>Capsiceae</taxon>
        <taxon>Capsicum</taxon>
    </lineage>
</organism>
<accession>A0A2G2X989</accession>